<feature type="compositionally biased region" description="Acidic residues" evidence="1">
    <location>
        <begin position="104"/>
        <end position="116"/>
    </location>
</feature>
<feature type="compositionally biased region" description="Low complexity" evidence="1">
    <location>
        <begin position="57"/>
        <end position="73"/>
    </location>
</feature>
<dbReference type="Proteomes" id="UP000243528">
    <property type="component" value="Unassembled WGS sequence"/>
</dbReference>
<dbReference type="SUPFAM" id="SSF55166">
    <property type="entry name" value="Hedgehog/DD-peptidase"/>
    <property type="match status" value="1"/>
</dbReference>
<reference evidence="3 4" key="1">
    <citation type="submission" date="2018-03" db="EMBL/GenBank/DDBJ databases">
        <title>Genomic Encyclopedia of Archaeal and Bacterial Type Strains, Phase II (KMG-II): from individual species to whole genera.</title>
        <authorList>
            <person name="Goeker M."/>
        </authorList>
    </citation>
    <scope>NUCLEOTIDE SEQUENCE [LARGE SCALE GENOMIC DNA]</scope>
    <source>
        <strain evidence="3 4">DSM 45211</strain>
    </source>
</reference>
<dbReference type="EMBL" id="PYGE01000022">
    <property type="protein sequence ID" value="PSK97525.1"/>
    <property type="molecule type" value="Genomic_DNA"/>
</dbReference>
<keyword evidence="3" id="KW-0645">Protease</keyword>
<organism evidence="3 4">
    <name type="scientific">Haloactinopolyspora alba</name>
    <dbReference type="NCBI Taxonomy" id="648780"/>
    <lineage>
        <taxon>Bacteria</taxon>
        <taxon>Bacillati</taxon>
        <taxon>Actinomycetota</taxon>
        <taxon>Actinomycetes</taxon>
        <taxon>Jiangellales</taxon>
        <taxon>Jiangellaceae</taxon>
        <taxon>Haloactinopolyspora</taxon>
    </lineage>
</organism>
<dbReference type="GO" id="GO:0006508">
    <property type="term" value="P:proteolysis"/>
    <property type="evidence" value="ECO:0007669"/>
    <property type="project" value="InterPro"/>
</dbReference>
<dbReference type="InterPro" id="IPR052179">
    <property type="entry name" value="DD-CPase-like"/>
</dbReference>
<dbReference type="InterPro" id="IPR003709">
    <property type="entry name" value="VanY-like_core_dom"/>
</dbReference>
<dbReference type="PANTHER" id="PTHR34385">
    <property type="entry name" value="D-ALANYL-D-ALANINE CARBOXYPEPTIDASE"/>
    <property type="match status" value="1"/>
</dbReference>
<protein>
    <submittedName>
        <fullName evidence="3">D-alanyl-D-alanine carboxypeptidase-like protein</fullName>
    </submittedName>
</protein>
<evidence type="ECO:0000313" key="4">
    <source>
        <dbReference type="Proteomes" id="UP000243528"/>
    </source>
</evidence>
<dbReference type="GO" id="GO:0004180">
    <property type="term" value="F:carboxypeptidase activity"/>
    <property type="evidence" value="ECO:0007669"/>
    <property type="project" value="UniProtKB-KW"/>
</dbReference>
<evidence type="ECO:0000259" key="2">
    <source>
        <dbReference type="Pfam" id="PF02557"/>
    </source>
</evidence>
<proteinExistence type="predicted"/>
<feature type="region of interest" description="Disordered" evidence="1">
    <location>
        <begin position="21"/>
        <end position="116"/>
    </location>
</feature>
<evidence type="ECO:0000256" key="1">
    <source>
        <dbReference type="SAM" id="MobiDB-lite"/>
    </source>
</evidence>
<dbReference type="AlphaFoldDB" id="A0A2P8DJX4"/>
<keyword evidence="4" id="KW-1185">Reference proteome</keyword>
<comment type="caution">
    <text evidence="3">The sequence shown here is derived from an EMBL/GenBank/DDBJ whole genome shotgun (WGS) entry which is preliminary data.</text>
</comment>
<keyword evidence="3" id="KW-0121">Carboxypeptidase</keyword>
<feature type="domain" description="D-alanyl-D-alanine carboxypeptidase-like core" evidence="2">
    <location>
        <begin position="125"/>
        <end position="237"/>
    </location>
</feature>
<dbReference type="Pfam" id="PF02557">
    <property type="entry name" value="VanY"/>
    <property type="match status" value="1"/>
</dbReference>
<dbReference type="Gene3D" id="3.30.1380.10">
    <property type="match status" value="1"/>
</dbReference>
<dbReference type="CDD" id="cd14814">
    <property type="entry name" value="Peptidase_M15"/>
    <property type="match status" value="1"/>
</dbReference>
<accession>A0A2P8DJX4</accession>
<evidence type="ECO:0000313" key="3">
    <source>
        <dbReference type="EMBL" id="PSK97525.1"/>
    </source>
</evidence>
<gene>
    <name evidence="3" type="ORF">CLV30_12217</name>
</gene>
<sequence length="241" mass="25221">MAAPFVTIGVAGMAVSQTHLDGDPELEAVGPGWSTPPADVEAMRSAAADDPARSDPSRSPLSSPPTRSDGSPSPSTPSPSTRPPSATPSSKTFPPVDGCTATAPEDDTANGELDSDSLCEIGNGHALRPDAAAAFVALDEAYADATGASLVACVTDSYRSYDQQVELSEEKPGLAAEPGTSNHGWGTAVDIGCGAELFTGALHEWLITHGTEYGWHNPRWARSDGVRPEPWHWEYDPDLLR</sequence>
<keyword evidence="3" id="KW-0378">Hydrolase</keyword>
<dbReference type="PANTHER" id="PTHR34385:SF1">
    <property type="entry name" value="PEPTIDOGLYCAN L-ALANYL-D-GLUTAMATE ENDOPEPTIDASE CWLK"/>
    <property type="match status" value="1"/>
</dbReference>
<name>A0A2P8DJX4_9ACTN</name>
<feature type="compositionally biased region" description="Pro residues" evidence="1">
    <location>
        <begin position="74"/>
        <end position="86"/>
    </location>
</feature>
<dbReference type="RefSeq" id="WP_165358565.1">
    <property type="nucleotide sequence ID" value="NZ_ML142904.1"/>
</dbReference>
<dbReference type="InterPro" id="IPR009045">
    <property type="entry name" value="Zn_M74/Hedgehog-like"/>
</dbReference>